<evidence type="ECO:0000256" key="2">
    <source>
        <dbReference type="ARBA" id="ARBA00023043"/>
    </source>
</evidence>
<feature type="repeat" description="ANK" evidence="3">
    <location>
        <begin position="196"/>
        <end position="228"/>
    </location>
</feature>
<dbReference type="InterPro" id="IPR036770">
    <property type="entry name" value="Ankyrin_rpt-contain_sf"/>
</dbReference>
<feature type="repeat" description="ANK" evidence="3">
    <location>
        <begin position="166"/>
        <end position="195"/>
    </location>
</feature>
<feature type="repeat" description="ANK" evidence="3">
    <location>
        <begin position="130"/>
        <end position="162"/>
    </location>
</feature>
<name>A0A0L1J0J4_ASPN3</name>
<keyword evidence="1" id="KW-0677">Repeat</keyword>
<accession>A0A0L1J0J4</accession>
<proteinExistence type="predicted"/>
<dbReference type="OrthoDB" id="4160321at2759"/>
<feature type="repeat" description="ANK" evidence="3">
    <location>
        <begin position="63"/>
        <end position="91"/>
    </location>
</feature>
<reference evidence="4 5" key="1">
    <citation type="submission" date="2014-06" db="EMBL/GenBank/DDBJ databases">
        <title>The Genome of the Aflatoxigenic Filamentous Fungus Aspergillus nomius.</title>
        <authorList>
            <person name="Moore M.G."/>
            <person name="Shannon B.M."/>
            <person name="Brian M.M."/>
        </authorList>
    </citation>
    <scope>NUCLEOTIDE SEQUENCE [LARGE SCALE GENOMIC DNA]</scope>
    <source>
        <strain evidence="4 5">NRRL 13137</strain>
    </source>
</reference>
<dbReference type="Gene3D" id="1.25.40.20">
    <property type="entry name" value="Ankyrin repeat-containing domain"/>
    <property type="match status" value="2"/>
</dbReference>
<dbReference type="AlphaFoldDB" id="A0A0L1J0J4"/>
<protein>
    <submittedName>
        <fullName evidence="4">Uncharacterized protein</fullName>
    </submittedName>
</protein>
<dbReference type="RefSeq" id="XP_015406103.1">
    <property type="nucleotide sequence ID" value="XM_015552393.1"/>
</dbReference>
<evidence type="ECO:0000256" key="1">
    <source>
        <dbReference type="ARBA" id="ARBA00022737"/>
    </source>
</evidence>
<dbReference type="GeneID" id="26808941"/>
<dbReference type="SUPFAM" id="SSF48403">
    <property type="entry name" value="Ankyrin repeat"/>
    <property type="match status" value="1"/>
</dbReference>
<evidence type="ECO:0000313" key="5">
    <source>
        <dbReference type="Proteomes" id="UP000037505"/>
    </source>
</evidence>
<comment type="caution">
    <text evidence="4">The sequence shown here is derived from an EMBL/GenBank/DDBJ whole genome shotgun (WGS) entry which is preliminary data.</text>
</comment>
<dbReference type="Proteomes" id="UP000037505">
    <property type="component" value="Unassembled WGS sequence"/>
</dbReference>
<dbReference type="PRINTS" id="PR01415">
    <property type="entry name" value="ANKYRIN"/>
</dbReference>
<gene>
    <name evidence="4" type="ORF">ANOM_007137</name>
</gene>
<organism evidence="4 5">
    <name type="scientific">Aspergillus nomiae NRRL (strain ATCC 15546 / NRRL 13137 / CBS 260.88 / M93)</name>
    <dbReference type="NCBI Taxonomy" id="1509407"/>
    <lineage>
        <taxon>Eukaryota</taxon>
        <taxon>Fungi</taxon>
        <taxon>Dikarya</taxon>
        <taxon>Ascomycota</taxon>
        <taxon>Pezizomycotina</taxon>
        <taxon>Eurotiomycetes</taxon>
        <taxon>Eurotiomycetidae</taxon>
        <taxon>Eurotiales</taxon>
        <taxon>Aspergillaceae</taxon>
        <taxon>Aspergillus</taxon>
        <taxon>Aspergillus subgen. Circumdati</taxon>
    </lineage>
</organism>
<dbReference type="PROSITE" id="PS50088">
    <property type="entry name" value="ANK_REPEAT"/>
    <property type="match status" value="5"/>
</dbReference>
<sequence length="283" mass="30415">MAEWEYDDFEDFDDGLDEFGIGIGLPMADIQTTPLHTAARQRNIAQVESYLSHGANVNTCDGQGRNVLQVAILQENNEGIIRLLLRYGADVIGCSGPHGNALVHAVRANSSIIQLLLDHIASQGSDYHPALESALYYASETGQLQSVRILLARGANPNARGPMYGSAIQAAAHYGREEVVQTLLDAGAQVNAQGGYHGNALQAAARYGQLHLVQMLLKAGADVNAQGGVYRNALTAATIRKHIEVANILLQAGAKDDMSEHEGLSDVNTPDDIGLDLFEYVHY</sequence>
<feature type="repeat" description="ANK" evidence="3">
    <location>
        <begin position="30"/>
        <end position="62"/>
    </location>
</feature>
<dbReference type="InterPro" id="IPR002110">
    <property type="entry name" value="Ankyrin_rpt"/>
</dbReference>
<dbReference type="Pfam" id="PF12796">
    <property type="entry name" value="Ank_2"/>
    <property type="match status" value="3"/>
</dbReference>
<evidence type="ECO:0000313" key="4">
    <source>
        <dbReference type="EMBL" id="KNG85180.1"/>
    </source>
</evidence>
<dbReference type="PANTHER" id="PTHR24171">
    <property type="entry name" value="ANKYRIN REPEAT DOMAIN-CONTAINING PROTEIN 39-RELATED"/>
    <property type="match status" value="1"/>
</dbReference>
<dbReference type="STRING" id="1509407.A0A0L1J0J4"/>
<dbReference type="EMBL" id="JNOM01000169">
    <property type="protein sequence ID" value="KNG85180.1"/>
    <property type="molecule type" value="Genomic_DNA"/>
</dbReference>
<keyword evidence="2 3" id="KW-0040">ANK repeat</keyword>
<dbReference type="PROSITE" id="PS50297">
    <property type="entry name" value="ANK_REP_REGION"/>
    <property type="match status" value="4"/>
</dbReference>
<keyword evidence="5" id="KW-1185">Reference proteome</keyword>
<dbReference type="SMART" id="SM00248">
    <property type="entry name" value="ANK"/>
    <property type="match status" value="6"/>
</dbReference>
<evidence type="ECO:0000256" key="3">
    <source>
        <dbReference type="PROSITE-ProRule" id="PRU00023"/>
    </source>
</evidence>